<dbReference type="PANTHER" id="PTHR12558:SF33">
    <property type="entry name" value="BLL7664 PROTEIN"/>
    <property type="match status" value="1"/>
</dbReference>
<proteinExistence type="predicted"/>
<dbReference type="SUPFAM" id="SSF48452">
    <property type="entry name" value="TPR-like"/>
    <property type="match status" value="1"/>
</dbReference>
<dbReference type="Proteomes" id="UP000474159">
    <property type="component" value="Unassembled WGS sequence"/>
</dbReference>
<dbReference type="SMART" id="SM00862">
    <property type="entry name" value="Trans_reg_C"/>
    <property type="match status" value="1"/>
</dbReference>
<organism evidence="4 5">
    <name type="scientific">Methylobacterium soli</name>
    <dbReference type="NCBI Taxonomy" id="553447"/>
    <lineage>
        <taxon>Bacteria</taxon>
        <taxon>Pseudomonadati</taxon>
        <taxon>Pseudomonadota</taxon>
        <taxon>Alphaproteobacteria</taxon>
        <taxon>Hyphomicrobiales</taxon>
        <taxon>Methylobacteriaceae</taxon>
        <taxon>Methylobacterium</taxon>
    </lineage>
</organism>
<dbReference type="GO" id="GO:0006355">
    <property type="term" value="P:regulation of DNA-templated transcription"/>
    <property type="evidence" value="ECO:0007669"/>
    <property type="project" value="InterPro"/>
</dbReference>
<name>A0A6L3SPI1_9HYPH</name>
<dbReference type="InterPro" id="IPR001867">
    <property type="entry name" value="OmpR/PhoB-type_DNA-bd"/>
</dbReference>
<dbReference type="Pfam" id="PF00486">
    <property type="entry name" value="Trans_reg_C"/>
    <property type="match status" value="1"/>
</dbReference>
<gene>
    <name evidence="4" type="ORF">F6X53_28890</name>
</gene>
<protein>
    <recommendedName>
        <fullName evidence="3">OmpR/PhoB-type domain-containing protein</fullName>
    </recommendedName>
</protein>
<sequence>MPAARFRDFPTYAGRELRWTANTDRSSMIDSITLPDVVVDLRREQVVGRDGQRRELRPRSFDVLRRLTASAGDLVSKDALLTDCWPGVIVTEDSLTQCISEIRKVLGSDARDLVRTIPRRGYMLVLPAEPKPPAVPADARAPLSFWPSIAILPFDEFTERPGTYGALGAGFAEDIITELARNRNITVIARQSSFAAKVSGGTAADVARLLDVRYVLEGSIRRAGERMIVNAQLVEGPSNRHVWAERYTFAAGEVYEVQDELVARIAGTLFSGLQSYEQAASLRRPPASFDVYELTLQALAHMLQFSHAGVMAALEEVERAVALDPTYAPAHIARGFCIATDAGMAISGAAGPERLVDAVQAIRHGLELDPTLPIGHRALSYALLLTGRCDEALIAAERGVALSPGDALALAFLSLAQTAMGRYAAALASIDRAIGLSPIAPGFFQGVAASPLYALDRFDEAVRNATEASFRSPSYLMAYVIAAASCIALGRRDEASTWITDLLRRSAKFSLALPRLANAYRYDQGMAERFAQHLRVAGLPG</sequence>
<dbReference type="CDD" id="cd00383">
    <property type="entry name" value="trans_reg_C"/>
    <property type="match status" value="1"/>
</dbReference>
<dbReference type="PROSITE" id="PS51755">
    <property type="entry name" value="OMPR_PHOB"/>
    <property type="match status" value="1"/>
</dbReference>
<feature type="domain" description="OmpR/PhoB-type" evidence="3">
    <location>
        <begin position="29"/>
        <end position="126"/>
    </location>
</feature>
<dbReference type="Gene3D" id="1.25.40.10">
    <property type="entry name" value="Tetratricopeptide repeat domain"/>
    <property type="match status" value="1"/>
</dbReference>
<keyword evidence="1 2" id="KW-0238">DNA-binding</keyword>
<evidence type="ECO:0000313" key="5">
    <source>
        <dbReference type="Proteomes" id="UP000474159"/>
    </source>
</evidence>
<dbReference type="InterPro" id="IPR036388">
    <property type="entry name" value="WH-like_DNA-bd_sf"/>
</dbReference>
<dbReference type="InterPro" id="IPR016032">
    <property type="entry name" value="Sig_transdc_resp-reg_C-effctor"/>
</dbReference>
<reference evidence="4 5" key="1">
    <citation type="submission" date="2019-09" db="EMBL/GenBank/DDBJ databases">
        <title>YIM 48816 draft genome.</title>
        <authorList>
            <person name="Jiang L."/>
        </authorList>
    </citation>
    <scope>NUCLEOTIDE SEQUENCE [LARGE SCALE GENOMIC DNA]</scope>
    <source>
        <strain evidence="4 5">YIM 48816</strain>
    </source>
</reference>
<dbReference type="OrthoDB" id="54411at2"/>
<dbReference type="SUPFAM" id="SSF46894">
    <property type="entry name" value="C-terminal effector domain of the bipartite response regulators"/>
    <property type="match status" value="1"/>
</dbReference>
<accession>A0A6L3SPI1</accession>
<dbReference type="InterPro" id="IPR011990">
    <property type="entry name" value="TPR-like_helical_dom_sf"/>
</dbReference>
<dbReference type="GO" id="GO:0003677">
    <property type="term" value="F:DNA binding"/>
    <property type="evidence" value="ECO:0007669"/>
    <property type="project" value="UniProtKB-UniRule"/>
</dbReference>
<dbReference type="PANTHER" id="PTHR12558">
    <property type="entry name" value="CELL DIVISION CYCLE 16,23,27"/>
    <property type="match status" value="1"/>
</dbReference>
<dbReference type="Gene3D" id="1.10.10.10">
    <property type="entry name" value="Winged helix-like DNA-binding domain superfamily/Winged helix DNA-binding domain"/>
    <property type="match status" value="1"/>
</dbReference>
<comment type="caution">
    <text evidence="4">The sequence shown here is derived from an EMBL/GenBank/DDBJ whole genome shotgun (WGS) entry which is preliminary data.</text>
</comment>
<evidence type="ECO:0000256" key="2">
    <source>
        <dbReference type="PROSITE-ProRule" id="PRU01091"/>
    </source>
</evidence>
<feature type="DNA-binding region" description="OmpR/PhoB-type" evidence="2">
    <location>
        <begin position="29"/>
        <end position="126"/>
    </location>
</feature>
<keyword evidence="5" id="KW-1185">Reference proteome</keyword>
<dbReference type="GO" id="GO:0000160">
    <property type="term" value="P:phosphorelay signal transduction system"/>
    <property type="evidence" value="ECO:0007669"/>
    <property type="project" value="InterPro"/>
</dbReference>
<dbReference type="AlphaFoldDB" id="A0A6L3SPI1"/>
<evidence type="ECO:0000259" key="3">
    <source>
        <dbReference type="PROSITE" id="PS51755"/>
    </source>
</evidence>
<evidence type="ECO:0000313" key="4">
    <source>
        <dbReference type="EMBL" id="KAB1071699.1"/>
    </source>
</evidence>
<evidence type="ECO:0000256" key="1">
    <source>
        <dbReference type="ARBA" id="ARBA00023125"/>
    </source>
</evidence>
<dbReference type="EMBL" id="VZZK01000053">
    <property type="protein sequence ID" value="KAB1071699.1"/>
    <property type="molecule type" value="Genomic_DNA"/>
</dbReference>